<dbReference type="InterPro" id="IPR001451">
    <property type="entry name" value="Hexapep"/>
</dbReference>
<dbReference type="PIRSF" id="PIRSF000441">
    <property type="entry name" value="CysE"/>
    <property type="match status" value="1"/>
</dbReference>
<gene>
    <name evidence="7" type="ORF">MNB_SV-13-1627</name>
</gene>
<dbReference type="AlphaFoldDB" id="A0A1W1C898"/>
<evidence type="ECO:0000256" key="1">
    <source>
        <dbReference type="ARBA" id="ARBA00007274"/>
    </source>
</evidence>
<reference evidence="7" key="1">
    <citation type="submission" date="2016-10" db="EMBL/GenBank/DDBJ databases">
        <authorList>
            <person name="de Groot N.N."/>
        </authorList>
    </citation>
    <scope>NUCLEOTIDE SEQUENCE</scope>
</reference>
<dbReference type="InterPro" id="IPR011004">
    <property type="entry name" value="Trimer_LpxA-like_sf"/>
</dbReference>
<dbReference type="InterPro" id="IPR053376">
    <property type="entry name" value="Serine_acetyltransferase"/>
</dbReference>
<dbReference type="Gene3D" id="2.160.10.10">
    <property type="entry name" value="Hexapeptide repeat proteins"/>
    <property type="match status" value="1"/>
</dbReference>
<dbReference type="Pfam" id="PF00132">
    <property type="entry name" value="Hexapep"/>
    <property type="match status" value="1"/>
</dbReference>
<dbReference type="InterPro" id="IPR005881">
    <property type="entry name" value="Ser_O-AcTrfase"/>
</dbReference>
<dbReference type="SUPFAM" id="SSF51161">
    <property type="entry name" value="Trimeric LpxA-like enzymes"/>
    <property type="match status" value="1"/>
</dbReference>
<evidence type="ECO:0000256" key="6">
    <source>
        <dbReference type="ARBA" id="ARBA00049486"/>
    </source>
</evidence>
<dbReference type="FunFam" id="2.160.10.10:FF:000007">
    <property type="entry name" value="Serine acetyltransferase"/>
    <property type="match status" value="1"/>
</dbReference>
<proteinExistence type="inferred from homology"/>
<comment type="similarity">
    <text evidence="1">Belongs to the transferase hexapeptide repeat family.</text>
</comment>
<dbReference type="EMBL" id="FPHM01000072">
    <property type="protein sequence ID" value="SFV62088.1"/>
    <property type="molecule type" value="Genomic_DNA"/>
</dbReference>
<dbReference type="InterPro" id="IPR042122">
    <property type="entry name" value="Ser_AcTrfase_N_sf"/>
</dbReference>
<dbReference type="Gene3D" id="1.10.3130.10">
    <property type="entry name" value="serine acetyltransferase, domain 1"/>
    <property type="match status" value="1"/>
</dbReference>
<evidence type="ECO:0000256" key="4">
    <source>
        <dbReference type="ARBA" id="ARBA00022679"/>
    </source>
</evidence>
<organism evidence="7">
    <name type="scientific">hydrothermal vent metagenome</name>
    <dbReference type="NCBI Taxonomy" id="652676"/>
    <lineage>
        <taxon>unclassified sequences</taxon>
        <taxon>metagenomes</taxon>
        <taxon>ecological metagenomes</taxon>
    </lineage>
</organism>
<protein>
    <recommendedName>
        <fullName evidence="2">serine O-acetyltransferase</fullName>
        <ecNumber evidence="2">2.3.1.30</ecNumber>
    </recommendedName>
</protein>
<dbReference type="CDD" id="cd03354">
    <property type="entry name" value="LbH_SAT"/>
    <property type="match status" value="1"/>
</dbReference>
<dbReference type="InterPro" id="IPR045304">
    <property type="entry name" value="LbH_SAT"/>
</dbReference>
<dbReference type="GO" id="GO:0005737">
    <property type="term" value="C:cytoplasm"/>
    <property type="evidence" value="ECO:0007669"/>
    <property type="project" value="InterPro"/>
</dbReference>
<dbReference type="GO" id="GO:0006535">
    <property type="term" value="P:cysteine biosynthetic process from serine"/>
    <property type="evidence" value="ECO:0007669"/>
    <property type="project" value="InterPro"/>
</dbReference>
<accession>A0A1W1C898</accession>
<dbReference type="PROSITE" id="PS00101">
    <property type="entry name" value="HEXAPEP_TRANSFERASES"/>
    <property type="match status" value="1"/>
</dbReference>
<evidence type="ECO:0000256" key="3">
    <source>
        <dbReference type="ARBA" id="ARBA00022605"/>
    </source>
</evidence>
<evidence type="ECO:0000256" key="5">
    <source>
        <dbReference type="ARBA" id="ARBA00023315"/>
    </source>
</evidence>
<dbReference type="GO" id="GO:0009001">
    <property type="term" value="F:serine O-acetyltransferase activity"/>
    <property type="evidence" value="ECO:0007669"/>
    <property type="project" value="UniProtKB-EC"/>
</dbReference>
<dbReference type="EC" id="2.3.1.30" evidence="2"/>
<keyword evidence="5 7" id="KW-0012">Acyltransferase</keyword>
<sequence length="233" mass="26011">MNVFSLIKEDFTNVKKNDPALHSSFELFFNYPGLWALFFHRFAHVLYKWGLRFLPRFISAIGQFLTVIDIHPAAQIGRRVFIDHGVGVVIGETVIIGNDVLIYQQVTLGGVSTSKGKRHPTLEDHVVIGAGAKILGNITIGSHSKVGANSVVVKNVPKHSTAVGIPAHVIKRGYDKNPLSHNKIPDINKEIFAYLIKRIEVLEGALPEDKQACIKEKDHDLEEIYNNFIHSMD</sequence>
<dbReference type="PANTHER" id="PTHR42811">
    <property type="entry name" value="SERINE ACETYLTRANSFERASE"/>
    <property type="match status" value="1"/>
</dbReference>
<dbReference type="NCBIfam" id="TIGR01172">
    <property type="entry name" value="cysE"/>
    <property type="match status" value="1"/>
</dbReference>
<evidence type="ECO:0000256" key="2">
    <source>
        <dbReference type="ARBA" id="ARBA00013266"/>
    </source>
</evidence>
<keyword evidence="3" id="KW-0028">Amino-acid biosynthesis</keyword>
<name>A0A1W1C898_9ZZZZ</name>
<dbReference type="InterPro" id="IPR018357">
    <property type="entry name" value="Hexapep_transf_CS"/>
</dbReference>
<dbReference type="NCBIfam" id="NF041874">
    <property type="entry name" value="EPS_EpsC"/>
    <property type="match status" value="1"/>
</dbReference>
<keyword evidence="4 7" id="KW-0808">Transferase</keyword>
<comment type="catalytic activity">
    <reaction evidence="6">
        <text>L-serine + acetyl-CoA = O-acetyl-L-serine + CoA</text>
        <dbReference type="Rhea" id="RHEA:24560"/>
        <dbReference type="ChEBI" id="CHEBI:33384"/>
        <dbReference type="ChEBI" id="CHEBI:57287"/>
        <dbReference type="ChEBI" id="CHEBI:57288"/>
        <dbReference type="ChEBI" id="CHEBI:58340"/>
        <dbReference type="EC" id="2.3.1.30"/>
    </reaction>
</comment>
<evidence type="ECO:0000313" key="7">
    <source>
        <dbReference type="EMBL" id="SFV62088.1"/>
    </source>
</evidence>